<organism evidence="4">
    <name type="scientific">Strombidinopsis acuminata</name>
    <dbReference type="NCBI Taxonomy" id="141414"/>
    <lineage>
        <taxon>Eukaryota</taxon>
        <taxon>Sar</taxon>
        <taxon>Alveolata</taxon>
        <taxon>Ciliophora</taxon>
        <taxon>Intramacronucleata</taxon>
        <taxon>Spirotrichea</taxon>
        <taxon>Choreotrichia</taxon>
        <taxon>Choreotrichida</taxon>
        <taxon>Strombidinopsidae</taxon>
        <taxon>Strombidinopsis</taxon>
    </lineage>
</organism>
<dbReference type="PANTHER" id="PTHR23050">
    <property type="entry name" value="CALCIUM BINDING PROTEIN"/>
    <property type="match status" value="1"/>
</dbReference>
<evidence type="ECO:0000256" key="1">
    <source>
        <dbReference type="ARBA" id="ARBA00022737"/>
    </source>
</evidence>
<proteinExistence type="predicted"/>
<gene>
    <name evidence="4" type="ORF">SACU0126_LOCUS35558</name>
</gene>
<dbReference type="GO" id="GO:0005509">
    <property type="term" value="F:calcium ion binding"/>
    <property type="evidence" value="ECO:0007669"/>
    <property type="project" value="InterPro"/>
</dbReference>
<evidence type="ECO:0000256" key="2">
    <source>
        <dbReference type="ARBA" id="ARBA00022837"/>
    </source>
</evidence>
<evidence type="ECO:0000259" key="3">
    <source>
        <dbReference type="PROSITE" id="PS50222"/>
    </source>
</evidence>
<dbReference type="AlphaFoldDB" id="A0A7S3U5H6"/>
<dbReference type="InterPro" id="IPR050145">
    <property type="entry name" value="Centrin_CML-like"/>
</dbReference>
<dbReference type="Gene3D" id="1.10.238.10">
    <property type="entry name" value="EF-hand"/>
    <property type="match status" value="2"/>
</dbReference>
<feature type="domain" description="EF-hand" evidence="3">
    <location>
        <begin position="1"/>
        <end position="35"/>
    </location>
</feature>
<feature type="domain" description="EF-hand" evidence="3">
    <location>
        <begin position="113"/>
        <end position="145"/>
    </location>
</feature>
<dbReference type="Pfam" id="PF13499">
    <property type="entry name" value="EF-hand_7"/>
    <property type="match status" value="1"/>
</dbReference>
<dbReference type="InterPro" id="IPR018247">
    <property type="entry name" value="EF_Hand_1_Ca_BS"/>
</dbReference>
<protein>
    <recommendedName>
        <fullName evidence="3">EF-hand domain-containing protein</fullName>
    </recommendedName>
</protein>
<dbReference type="CDD" id="cd00051">
    <property type="entry name" value="EFh"/>
    <property type="match status" value="1"/>
</dbReference>
<dbReference type="PROSITE" id="PS50222">
    <property type="entry name" value="EF_HAND_2"/>
    <property type="match status" value="3"/>
</dbReference>
<dbReference type="EMBL" id="HBIQ01112094">
    <property type="protein sequence ID" value="CAE0603791.1"/>
    <property type="molecule type" value="Transcribed_RNA"/>
</dbReference>
<keyword evidence="2" id="KW-0106">Calcium</keyword>
<dbReference type="Pfam" id="PF13405">
    <property type="entry name" value="EF-hand_6"/>
    <property type="match status" value="1"/>
</dbReference>
<feature type="domain" description="EF-hand" evidence="3">
    <location>
        <begin position="76"/>
        <end position="111"/>
    </location>
</feature>
<accession>A0A7S3U5H6</accession>
<sequence>MLTDLQDAFAFYDKEGCGYISMTHFRNILHNFGFHRLSKREIDDDLKRADSEMLKRTGVDFETTKYVIAYRWAKGGANAEAAECFRLFDKKDRQTINAGDLKAVLADFLEFPVTDQDIQDFMAECDKNGTGHITLRDFQKLYNPQ</sequence>
<reference evidence="4" key="1">
    <citation type="submission" date="2021-01" db="EMBL/GenBank/DDBJ databases">
        <authorList>
            <person name="Corre E."/>
            <person name="Pelletier E."/>
            <person name="Niang G."/>
            <person name="Scheremetjew M."/>
            <person name="Finn R."/>
            <person name="Kale V."/>
            <person name="Holt S."/>
            <person name="Cochrane G."/>
            <person name="Meng A."/>
            <person name="Brown T."/>
            <person name="Cohen L."/>
        </authorList>
    </citation>
    <scope>NUCLEOTIDE SEQUENCE</scope>
    <source>
        <strain evidence="4">SPMC142</strain>
    </source>
</reference>
<name>A0A7S3U5H6_9SPIT</name>
<evidence type="ECO:0000313" key="4">
    <source>
        <dbReference type="EMBL" id="CAE0603791.1"/>
    </source>
</evidence>
<dbReference type="InterPro" id="IPR002048">
    <property type="entry name" value="EF_hand_dom"/>
</dbReference>
<dbReference type="InterPro" id="IPR011992">
    <property type="entry name" value="EF-hand-dom_pair"/>
</dbReference>
<keyword evidence="1" id="KW-0677">Repeat</keyword>
<dbReference type="SMART" id="SM00054">
    <property type="entry name" value="EFh"/>
    <property type="match status" value="3"/>
</dbReference>
<dbReference type="PROSITE" id="PS00018">
    <property type="entry name" value="EF_HAND_1"/>
    <property type="match status" value="1"/>
</dbReference>
<dbReference type="SUPFAM" id="SSF47473">
    <property type="entry name" value="EF-hand"/>
    <property type="match status" value="1"/>
</dbReference>